<comment type="subcellular location">
    <subcellularLocation>
        <location evidence="1">Cell membrane</location>
        <topology evidence="1">Multi-pass membrane protein</topology>
    </subcellularLocation>
</comment>
<dbReference type="GO" id="GO:0005886">
    <property type="term" value="C:plasma membrane"/>
    <property type="evidence" value="ECO:0007669"/>
    <property type="project" value="UniProtKB-SubCell"/>
</dbReference>
<dbReference type="GO" id="GO:0022857">
    <property type="term" value="F:transmembrane transporter activity"/>
    <property type="evidence" value="ECO:0007669"/>
    <property type="project" value="InterPro"/>
</dbReference>
<feature type="compositionally biased region" description="Low complexity" evidence="4">
    <location>
        <begin position="246"/>
        <end position="260"/>
    </location>
</feature>
<name>A0A6V7NLL0_ANACO</name>
<accession>A0A6V7NLL0</accession>
<gene>
    <name evidence="5" type="ORF">CB5_LOCUS2694</name>
</gene>
<keyword evidence="3" id="KW-1003">Cell membrane</keyword>
<evidence type="ECO:0000256" key="2">
    <source>
        <dbReference type="ARBA" id="ARBA00022448"/>
    </source>
</evidence>
<organism evidence="5">
    <name type="scientific">Ananas comosus var. bracteatus</name>
    <name type="common">red pineapple</name>
    <dbReference type="NCBI Taxonomy" id="296719"/>
    <lineage>
        <taxon>Eukaryota</taxon>
        <taxon>Viridiplantae</taxon>
        <taxon>Streptophyta</taxon>
        <taxon>Embryophyta</taxon>
        <taxon>Tracheophyta</taxon>
        <taxon>Spermatophyta</taxon>
        <taxon>Magnoliopsida</taxon>
        <taxon>Liliopsida</taxon>
        <taxon>Poales</taxon>
        <taxon>Bromeliaceae</taxon>
        <taxon>Bromelioideae</taxon>
        <taxon>Ananas</taxon>
    </lineage>
</organism>
<proteinExistence type="predicted"/>
<dbReference type="PANTHER" id="PTHR45826:SF17">
    <property type="entry name" value="OS12G0580400 PROTEIN"/>
    <property type="match status" value="1"/>
</dbReference>
<feature type="region of interest" description="Disordered" evidence="4">
    <location>
        <begin position="235"/>
        <end position="265"/>
    </location>
</feature>
<dbReference type="EMBL" id="LR862139">
    <property type="protein sequence ID" value="CAD1819483.1"/>
    <property type="molecule type" value="Genomic_DNA"/>
</dbReference>
<keyword evidence="2" id="KW-0813">Transport</keyword>
<sequence>MGEVVGEPDRQSSSSSSSSDAGGAAPPRRRPLGVLALIALIFYDVSGAPSGWRTRCAGRGPAPLPAGVRALPGDLVPPGGADHGGAGLVLPGERRVRAVDLVGVRAVLGVPGGVWKWVSGTMDNALYPVLFLDYLRGSLPLFALPPRAPGPRRPHRRAHLPQLPRPPPRRPLRPRPHRLLPLPFVVLALLAAPRLRPARWLAFDPKALDLRTYFNSMFWNLNYWDKASTLAGEVDNPSRSFPRACSGPWGSSSPPTSSRSWPHRRHGRLLAGELDRRLLRRGRHGHRRALAPLLDPARRRHVQHGPLRGRDEQRLLPVARHERDGDAPRRLRPQIEIWNPNF</sequence>
<evidence type="ECO:0000256" key="4">
    <source>
        <dbReference type="SAM" id="MobiDB-lite"/>
    </source>
</evidence>
<feature type="compositionally biased region" description="Basic residues" evidence="4">
    <location>
        <begin position="150"/>
        <end position="159"/>
    </location>
</feature>
<keyword evidence="3" id="KW-0472">Membrane</keyword>
<evidence type="ECO:0000256" key="1">
    <source>
        <dbReference type="ARBA" id="ARBA00004651"/>
    </source>
</evidence>
<feature type="region of interest" description="Disordered" evidence="4">
    <location>
        <begin position="146"/>
        <end position="174"/>
    </location>
</feature>
<feature type="region of interest" description="Disordered" evidence="4">
    <location>
        <begin position="1"/>
        <end position="27"/>
    </location>
</feature>
<dbReference type="AlphaFoldDB" id="A0A6V7NLL0"/>
<protein>
    <submittedName>
        <fullName evidence="5">Uncharacterized protein</fullName>
    </submittedName>
</protein>
<dbReference type="InterPro" id="IPR044566">
    <property type="entry name" value="RMV1-like"/>
</dbReference>
<reference evidence="5" key="1">
    <citation type="submission" date="2020-07" db="EMBL/GenBank/DDBJ databases">
        <authorList>
            <person name="Lin J."/>
        </authorList>
    </citation>
    <scope>NUCLEOTIDE SEQUENCE</scope>
</reference>
<dbReference type="PANTHER" id="PTHR45826">
    <property type="entry name" value="POLYAMINE TRANSPORTER PUT1"/>
    <property type="match status" value="1"/>
</dbReference>
<evidence type="ECO:0000313" key="5">
    <source>
        <dbReference type="EMBL" id="CAD1819483.1"/>
    </source>
</evidence>
<evidence type="ECO:0000256" key="3">
    <source>
        <dbReference type="ARBA" id="ARBA00022475"/>
    </source>
</evidence>